<feature type="signal peptide" evidence="1">
    <location>
        <begin position="1"/>
        <end position="27"/>
    </location>
</feature>
<keyword evidence="1" id="KW-0732">Signal</keyword>
<evidence type="ECO:0000256" key="1">
    <source>
        <dbReference type="SAM" id="SignalP"/>
    </source>
</evidence>
<dbReference type="SUPFAM" id="SSF101874">
    <property type="entry name" value="YceI-like"/>
    <property type="match status" value="1"/>
</dbReference>
<dbReference type="PANTHER" id="PTHR34406">
    <property type="entry name" value="PROTEIN YCEI"/>
    <property type="match status" value="1"/>
</dbReference>
<dbReference type="Pfam" id="PF04264">
    <property type="entry name" value="YceI"/>
    <property type="match status" value="1"/>
</dbReference>
<name>A0ABX8V116_9BURK</name>
<feature type="domain" description="Lipid/polyisoprenoid-binding YceI-like" evidence="2">
    <location>
        <begin position="49"/>
        <end position="213"/>
    </location>
</feature>
<protein>
    <submittedName>
        <fullName evidence="3">YceI family protein</fullName>
    </submittedName>
</protein>
<evidence type="ECO:0000259" key="2">
    <source>
        <dbReference type="SMART" id="SM00867"/>
    </source>
</evidence>
<keyword evidence="4" id="KW-1185">Reference proteome</keyword>
<dbReference type="PANTHER" id="PTHR34406:SF1">
    <property type="entry name" value="PROTEIN YCEI"/>
    <property type="match status" value="1"/>
</dbReference>
<dbReference type="InterPro" id="IPR036761">
    <property type="entry name" value="TTHA0802/YceI-like_sf"/>
</dbReference>
<dbReference type="SMART" id="SM00867">
    <property type="entry name" value="YceI"/>
    <property type="match status" value="1"/>
</dbReference>
<reference evidence="3 4" key="1">
    <citation type="submission" date="2021-07" db="EMBL/GenBank/DDBJ databases">
        <title>Paraburkholderia edwinii protects Aspergillus sp. from phenazines by acting as a toxin sponge.</title>
        <authorList>
            <person name="Dahlstrom K.M."/>
            <person name="Newman D.K."/>
        </authorList>
    </citation>
    <scope>NUCLEOTIDE SEQUENCE [LARGE SCALE GENOMIC DNA]</scope>
    <source>
        <strain evidence="3 4">Pe01</strain>
    </source>
</reference>
<gene>
    <name evidence="3" type="ORF">KZJ38_24160</name>
</gene>
<dbReference type="Gene3D" id="2.40.128.110">
    <property type="entry name" value="Lipid/polyisoprenoid-binding, YceI-like"/>
    <property type="match status" value="1"/>
</dbReference>
<dbReference type="InterPro" id="IPR007372">
    <property type="entry name" value="Lipid/polyisoprenoid-bd_YceI"/>
</dbReference>
<proteinExistence type="predicted"/>
<sequence>MKKSAARAAAVVRASLLVAAATFVINACTPLEVVTHTVSTTESRVPTGTYKLDPSHWSVTFDVDHFKYSRFVMRFDRVTGQLDWRQGGMANSSAAITIDAASIDTNVPLLDKMVKGDEMLDVARYPDIRFVSTSFERTGETTGKLTGDLTIRGTTQPVTLDVKFNGYGVDPLTKLDTMGFSAEGSFSRSKFGLSTWFPAVGDDVRVRIQAEFDKPPAGSAG</sequence>
<evidence type="ECO:0000313" key="3">
    <source>
        <dbReference type="EMBL" id="QYD72790.1"/>
    </source>
</evidence>
<accession>A0ABX8V116</accession>
<dbReference type="Proteomes" id="UP000826462">
    <property type="component" value="Chromosome 2"/>
</dbReference>
<organism evidence="3 4">
    <name type="scientific">Paraburkholderia edwinii</name>
    <dbReference type="NCBI Taxonomy" id="2861782"/>
    <lineage>
        <taxon>Bacteria</taxon>
        <taxon>Pseudomonadati</taxon>
        <taxon>Pseudomonadota</taxon>
        <taxon>Betaproteobacteria</taxon>
        <taxon>Burkholderiales</taxon>
        <taxon>Burkholderiaceae</taxon>
        <taxon>Paraburkholderia</taxon>
    </lineage>
</organism>
<dbReference type="RefSeq" id="WP_219802212.1">
    <property type="nucleotide sequence ID" value="NZ_CP080096.1"/>
</dbReference>
<dbReference type="EMBL" id="CP080096">
    <property type="protein sequence ID" value="QYD72790.1"/>
    <property type="molecule type" value="Genomic_DNA"/>
</dbReference>
<feature type="chain" id="PRO_5046327460" evidence="1">
    <location>
        <begin position="28"/>
        <end position="221"/>
    </location>
</feature>
<evidence type="ECO:0000313" key="4">
    <source>
        <dbReference type="Proteomes" id="UP000826462"/>
    </source>
</evidence>